<organism evidence="1 2">
    <name type="scientific">Neophaeococcomyces mojaviensis</name>
    <dbReference type="NCBI Taxonomy" id="3383035"/>
    <lineage>
        <taxon>Eukaryota</taxon>
        <taxon>Fungi</taxon>
        <taxon>Dikarya</taxon>
        <taxon>Ascomycota</taxon>
        <taxon>Pezizomycotina</taxon>
        <taxon>Eurotiomycetes</taxon>
        <taxon>Chaetothyriomycetidae</taxon>
        <taxon>Chaetothyriales</taxon>
        <taxon>Chaetothyriales incertae sedis</taxon>
        <taxon>Neophaeococcomyces</taxon>
    </lineage>
</organism>
<proteinExistence type="predicted"/>
<dbReference type="Proteomes" id="UP001172386">
    <property type="component" value="Unassembled WGS sequence"/>
</dbReference>
<accession>A0ACC3AI38</accession>
<dbReference type="EMBL" id="JAPDRQ010000012">
    <property type="protein sequence ID" value="KAJ9662871.1"/>
    <property type="molecule type" value="Genomic_DNA"/>
</dbReference>
<evidence type="ECO:0000313" key="2">
    <source>
        <dbReference type="Proteomes" id="UP001172386"/>
    </source>
</evidence>
<keyword evidence="2" id="KW-1185">Reference proteome</keyword>
<gene>
    <name evidence="1" type="ORF">H2198_001099</name>
</gene>
<evidence type="ECO:0000313" key="1">
    <source>
        <dbReference type="EMBL" id="KAJ9662871.1"/>
    </source>
</evidence>
<reference evidence="1" key="1">
    <citation type="submission" date="2022-10" db="EMBL/GenBank/DDBJ databases">
        <title>Culturing micro-colonial fungi from biological soil crusts in the Mojave desert and describing Neophaeococcomyces mojavensis, and introducing the new genera and species Taxawa tesnikishii.</title>
        <authorList>
            <person name="Kurbessoian T."/>
            <person name="Stajich J.E."/>
        </authorList>
    </citation>
    <scope>NUCLEOTIDE SEQUENCE</scope>
    <source>
        <strain evidence="1">JES_112</strain>
    </source>
</reference>
<name>A0ACC3AI38_9EURO</name>
<comment type="caution">
    <text evidence="1">The sequence shown here is derived from an EMBL/GenBank/DDBJ whole genome shotgun (WGS) entry which is preliminary data.</text>
</comment>
<sequence length="588" mass="66786">MHCFVALTDLLMNLGKWRPSSRRHWRIAKYSIGAALLILVVHLAWSSLPLQKIYAKVQYDFTGDPAASTVQHDRLESVKREFLHAWSGYKAQSWMSDTLKPISGGREDQFCGWSATLIDSLDTLYIMSLGEEFDNAIKAAVTIDFEASTQNCQVNFFESTIRYLGGLLAAYDLSMDERLKPKLIELGEILYSAFNTTTGLPCSHCSLGRSKTQDIIVPDYDAPLADAFSFSLEFTRLWQITGDSKYLEKVLSISAIFQRAQSGSTIPGLWPERLDATDIAGSYSKFVTSSTKYSLGALSDSAYEYLVKTHLMLGGRDGRFAKLWMSATSQIKQHLLFRAYIPQWNETDTLFAGIVTKSHSDNEPVLDPRIEHLACFAGGMFALSSRIFKDPEDLKLGEALTNGCVWAYDNGPLGIMPETVTLLQCPEPRNAQCEWNDTIWEETRGRNLKYPPGYLRSIDTYYRLRPEAVESLFVLYRITGDLKWRDIGWKMFTKIIEHTRAPYGHATLTDVMELHEQVIQQNHTGNGTAETRKMVAKQKDQMESFWLAETLKYFYLLFSDPHLVSLDEFVLNTEAHPLRLMNSTRAYL</sequence>
<protein>
    <submittedName>
        <fullName evidence="1">Uncharacterized protein</fullName>
    </submittedName>
</protein>